<dbReference type="PANTHER" id="PTHR23355">
    <property type="entry name" value="RIBONUCLEASE"/>
    <property type="match status" value="1"/>
</dbReference>
<evidence type="ECO:0000259" key="1">
    <source>
        <dbReference type="Pfam" id="PF00773"/>
    </source>
</evidence>
<dbReference type="GO" id="GO:0006402">
    <property type="term" value="P:mRNA catabolic process"/>
    <property type="evidence" value="ECO:0007669"/>
    <property type="project" value="TreeGrafter"/>
</dbReference>
<reference evidence="2" key="1">
    <citation type="submission" date="2019-08" db="EMBL/GenBank/DDBJ databases">
        <authorList>
            <person name="Kucharzyk K."/>
            <person name="Murdoch R.W."/>
            <person name="Higgins S."/>
            <person name="Loffler F."/>
        </authorList>
    </citation>
    <scope>NUCLEOTIDE SEQUENCE</scope>
</reference>
<dbReference type="Pfam" id="PF00773">
    <property type="entry name" value="RNB"/>
    <property type="match status" value="1"/>
</dbReference>
<dbReference type="InterPro" id="IPR001900">
    <property type="entry name" value="RNase_II/R"/>
</dbReference>
<keyword evidence="2" id="KW-0378">Hydrolase</keyword>
<dbReference type="AlphaFoldDB" id="A0A645DRQ2"/>
<dbReference type="GO" id="GO:0005829">
    <property type="term" value="C:cytosol"/>
    <property type="evidence" value="ECO:0007669"/>
    <property type="project" value="TreeGrafter"/>
</dbReference>
<dbReference type="InterPro" id="IPR012340">
    <property type="entry name" value="NA-bd_OB-fold"/>
</dbReference>
<dbReference type="InterPro" id="IPR022966">
    <property type="entry name" value="RNase_II/R_CS"/>
</dbReference>
<dbReference type="GO" id="GO:0003723">
    <property type="term" value="F:RNA binding"/>
    <property type="evidence" value="ECO:0007669"/>
    <property type="project" value="InterPro"/>
</dbReference>
<dbReference type="InterPro" id="IPR050180">
    <property type="entry name" value="RNR_Ribonuclease"/>
</dbReference>
<evidence type="ECO:0000313" key="2">
    <source>
        <dbReference type="EMBL" id="MPM91383.1"/>
    </source>
</evidence>
<dbReference type="EMBL" id="VSSQ01038445">
    <property type="protein sequence ID" value="MPM91383.1"/>
    <property type="molecule type" value="Genomic_DNA"/>
</dbReference>
<dbReference type="SUPFAM" id="SSF50249">
    <property type="entry name" value="Nucleic acid-binding proteins"/>
    <property type="match status" value="2"/>
</dbReference>
<dbReference type="PROSITE" id="PS01175">
    <property type="entry name" value="RIBONUCLEASE_II"/>
    <property type="match status" value="1"/>
</dbReference>
<sequence>MLNAFLRSLPRAYYQEKPAIHFGLGKGLYSHFTSPIRRYPDLLVHQQLWARDLGQNLKSNEEMAHWGAETSELESNNDEAYYAASDRMKLRYLDEMLESGHENIHHALVVKTVSAGVVVELPELGLQGFIDASDLPGAFRDRDKALRECTVGKALLVTLDSIDFTKGRAQFRIAPASAGRRDSAREI</sequence>
<gene>
    <name evidence="2" type="primary">rnr_42</name>
    <name evidence="2" type="ORF">SDC9_138511</name>
</gene>
<protein>
    <submittedName>
        <fullName evidence="2">Ribonuclease R</fullName>
        <ecNumber evidence="2">3.1.13.1</ecNumber>
    </submittedName>
</protein>
<name>A0A645DRQ2_9ZZZZ</name>
<comment type="caution">
    <text evidence="2">The sequence shown here is derived from an EMBL/GenBank/DDBJ whole genome shotgun (WGS) entry which is preliminary data.</text>
</comment>
<accession>A0A645DRQ2</accession>
<proteinExistence type="predicted"/>
<feature type="domain" description="RNB" evidence="1">
    <location>
        <begin position="4"/>
        <end position="50"/>
    </location>
</feature>
<dbReference type="PANTHER" id="PTHR23355:SF9">
    <property type="entry name" value="DIS3-LIKE EXONUCLEASE 2"/>
    <property type="match status" value="1"/>
</dbReference>
<organism evidence="2">
    <name type="scientific">bioreactor metagenome</name>
    <dbReference type="NCBI Taxonomy" id="1076179"/>
    <lineage>
        <taxon>unclassified sequences</taxon>
        <taxon>metagenomes</taxon>
        <taxon>ecological metagenomes</taxon>
    </lineage>
</organism>
<dbReference type="GO" id="GO:0008859">
    <property type="term" value="F:exoribonuclease II activity"/>
    <property type="evidence" value="ECO:0007669"/>
    <property type="project" value="UniProtKB-EC"/>
</dbReference>
<dbReference type="EC" id="3.1.13.1" evidence="2"/>